<dbReference type="Pfam" id="PF03358">
    <property type="entry name" value="FMN_red"/>
    <property type="match status" value="1"/>
</dbReference>
<dbReference type="InterPro" id="IPR005025">
    <property type="entry name" value="FMN_Rdtase-like_dom"/>
</dbReference>
<organism evidence="1 2">
    <name type="scientific">Aerococcus urinaehominis</name>
    <dbReference type="NCBI Taxonomy" id="128944"/>
    <lineage>
        <taxon>Bacteria</taxon>
        <taxon>Bacillati</taxon>
        <taxon>Bacillota</taxon>
        <taxon>Bacilli</taxon>
        <taxon>Lactobacillales</taxon>
        <taxon>Aerococcaceae</taxon>
        <taxon>Aerococcus</taxon>
    </lineage>
</organism>
<dbReference type="InterPro" id="IPR051814">
    <property type="entry name" value="NAD(P)H-dep_FMN_reductase"/>
</dbReference>
<evidence type="ECO:0000313" key="1">
    <source>
        <dbReference type="EMBL" id="AMB99361.1"/>
    </source>
</evidence>
<evidence type="ECO:0000313" key="2">
    <source>
        <dbReference type="Proteomes" id="UP000062260"/>
    </source>
</evidence>
<dbReference type="EMBL" id="CP014163">
    <property type="protein sequence ID" value="AMB99361.1"/>
    <property type="molecule type" value="Genomic_DNA"/>
</dbReference>
<reference evidence="1 2" key="1">
    <citation type="journal article" date="2016" name="Genome Announc.">
        <title>Complete Genome Sequences of Aerococcus christensenii CCUG 28831T, Aerococcus sanguinicola CCUG 43001T, Aerococcus urinae CCUG 36881T, Aerococcus urinaeequi CCUG 28094T, Aerococcus urinaehominis CCUG 42038 BT, and Aerococcus viridans CCUG 4311T.</title>
        <authorList>
            <person name="Carkaci D."/>
            <person name="Dargis R."/>
            <person name="Nielsen X.C."/>
            <person name="Skovgaard O."/>
            <person name="Fuursted K."/>
            <person name="Christensen J.J."/>
        </authorList>
    </citation>
    <scope>NUCLEOTIDE SEQUENCE [LARGE SCALE GENOMIC DNA]</scope>
    <source>
        <strain evidence="1 2">CCUG42038B</strain>
    </source>
</reference>
<reference evidence="2" key="2">
    <citation type="submission" date="2016-01" db="EMBL/GenBank/DDBJ databases">
        <title>Six Aerococcus type strain genome sequencing and assembly using PacBio and Illumina Hiseq.</title>
        <authorList>
            <person name="Carkaci D."/>
            <person name="Dargis R."/>
            <person name="Nielsen X.C."/>
            <person name="Skovgaard O."/>
            <person name="Fuursted K."/>
            <person name="Christensen J.J."/>
        </authorList>
    </citation>
    <scope>NUCLEOTIDE SEQUENCE [LARGE SCALE GENOMIC DNA]</scope>
    <source>
        <strain evidence="2">CCUG42038B</strain>
    </source>
</reference>
<sequence length="188" mass="21100">MKVVAISASNIGTKTRIAIDAFVQEAKKIRPDQDISIIDLAEHDLMFADGRNFMEYPGETEDILQEIMAADALIIGSPTFQASIPATLKNIFDLLPVNALRDKTVAVIMTAGSARHYLIAETQLFPILNYMKANVVSKYVFIESLDFGRNEIINDTITFRLERLADDLFTQADTYAEIKRKKDEAYGF</sequence>
<dbReference type="AlphaFoldDB" id="A0A0X8FL70"/>
<dbReference type="Proteomes" id="UP000062260">
    <property type="component" value="Chromosome"/>
</dbReference>
<dbReference type="InterPro" id="IPR029039">
    <property type="entry name" value="Flavoprotein-like_sf"/>
</dbReference>
<accession>A0A0X8FL70</accession>
<dbReference type="OrthoDB" id="9812295at2"/>
<protein>
    <submittedName>
        <fullName evidence="1">FMN reductase</fullName>
    </submittedName>
</protein>
<dbReference type="KEGG" id="auh:AWM75_04850"/>
<gene>
    <name evidence="1" type="ORF">AWM75_04850</name>
</gene>
<dbReference type="PANTHER" id="PTHR43408:SF2">
    <property type="entry name" value="FMN REDUCTASE (NADPH)"/>
    <property type="match status" value="1"/>
</dbReference>
<dbReference type="STRING" id="128944.AWM75_04850"/>
<proteinExistence type="predicted"/>
<keyword evidence="2" id="KW-1185">Reference proteome</keyword>
<dbReference type="GO" id="GO:0016491">
    <property type="term" value="F:oxidoreductase activity"/>
    <property type="evidence" value="ECO:0007669"/>
    <property type="project" value="InterPro"/>
</dbReference>
<dbReference type="SUPFAM" id="SSF52218">
    <property type="entry name" value="Flavoproteins"/>
    <property type="match status" value="1"/>
</dbReference>
<dbReference type="RefSeq" id="WP_067978940.1">
    <property type="nucleotide sequence ID" value="NZ_CP014163.1"/>
</dbReference>
<dbReference type="Gene3D" id="3.40.50.360">
    <property type="match status" value="1"/>
</dbReference>
<dbReference type="PANTHER" id="PTHR43408">
    <property type="entry name" value="FMN REDUCTASE (NADPH)"/>
    <property type="match status" value="1"/>
</dbReference>
<name>A0A0X8FL70_9LACT</name>